<dbReference type="KEGG" id="awd:AWOD_I_2008"/>
<gene>
    <name evidence="2" type="ORF">AWOD_I_2008</name>
</gene>
<dbReference type="Pfam" id="PF10973">
    <property type="entry name" value="DUF2799"/>
    <property type="match status" value="1"/>
</dbReference>
<accession>A0A090IRV2</accession>
<dbReference type="InterPro" id="IPR021242">
    <property type="entry name" value="DUF2799"/>
</dbReference>
<evidence type="ECO:0000313" key="3">
    <source>
        <dbReference type="Proteomes" id="UP000032427"/>
    </source>
</evidence>
<keyword evidence="2" id="KW-0449">Lipoprotein</keyword>
<dbReference type="EMBL" id="LN554846">
    <property type="protein sequence ID" value="CED72073.1"/>
    <property type="molecule type" value="Genomic_DNA"/>
</dbReference>
<feature type="signal peptide" evidence="1">
    <location>
        <begin position="1"/>
        <end position="22"/>
    </location>
</feature>
<sequence>MKKIFLLLPLLLSACSSSPKTAEEYWFGQGERFGSRGYNIETDSLEKMKEKIPFNQAAYSEGYKKGINDYCDPFQAFNKGISGVRYVGQCDSQKEIVMIKAEWERGWQAFLAWDITIK</sequence>
<dbReference type="Proteomes" id="UP000032427">
    <property type="component" value="Chromosome 1"/>
</dbReference>
<dbReference type="GeneID" id="28541585"/>
<dbReference type="OrthoDB" id="5872153at2"/>
<evidence type="ECO:0000313" key="2">
    <source>
        <dbReference type="EMBL" id="CED72073.1"/>
    </source>
</evidence>
<evidence type="ECO:0000256" key="1">
    <source>
        <dbReference type="SAM" id="SignalP"/>
    </source>
</evidence>
<feature type="chain" id="PRO_5001857965" evidence="1">
    <location>
        <begin position="23"/>
        <end position="118"/>
    </location>
</feature>
<name>A0A090IRV2_9GAMM</name>
<dbReference type="AlphaFoldDB" id="A0A090IRV2"/>
<dbReference type="PATRIC" id="fig|80852.17.peg.2076"/>
<keyword evidence="3" id="KW-1185">Reference proteome</keyword>
<keyword evidence="1" id="KW-0732">Signal</keyword>
<dbReference type="HOGENOM" id="CLU_128661_1_0_6"/>
<dbReference type="PROSITE" id="PS51257">
    <property type="entry name" value="PROKAR_LIPOPROTEIN"/>
    <property type="match status" value="1"/>
</dbReference>
<reference evidence="3" key="1">
    <citation type="submission" date="2014-09" db="EMBL/GenBank/DDBJ databases">
        <authorList>
            <person name="Hjerde E."/>
        </authorList>
    </citation>
    <scope>NUCLEOTIDE SEQUENCE [LARGE SCALE GENOMIC DNA]</scope>
    <source>
        <strain evidence="3">06/09/139</strain>
    </source>
</reference>
<protein>
    <submittedName>
        <fullName evidence="2">Putative lipoprotein</fullName>
    </submittedName>
</protein>
<proteinExistence type="predicted"/>
<organism evidence="2 3">
    <name type="scientific">Aliivibrio wodanis</name>
    <dbReference type="NCBI Taxonomy" id="80852"/>
    <lineage>
        <taxon>Bacteria</taxon>
        <taxon>Pseudomonadati</taxon>
        <taxon>Pseudomonadota</taxon>
        <taxon>Gammaproteobacteria</taxon>
        <taxon>Vibrionales</taxon>
        <taxon>Vibrionaceae</taxon>
        <taxon>Aliivibrio</taxon>
    </lineage>
</organism>